<dbReference type="Proteomes" id="UP000095280">
    <property type="component" value="Unplaced"/>
</dbReference>
<evidence type="ECO:0000313" key="1">
    <source>
        <dbReference type="Proteomes" id="UP000095280"/>
    </source>
</evidence>
<reference evidence="2" key="1">
    <citation type="submission" date="2016-11" db="UniProtKB">
        <authorList>
            <consortium name="WormBaseParasite"/>
        </authorList>
    </citation>
    <scope>IDENTIFICATION</scope>
</reference>
<organism evidence="1 2">
    <name type="scientific">Macrostomum lignano</name>
    <dbReference type="NCBI Taxonomy" id="282301"/>
    <lineage>
        <taxon>Eukaryota</taxon>
        <taxon>Metazoa</taxon>
        <taxon>Spiralia</taxon>
        <taxon>Lophotrochozoa</taxon>
        <taxon>Platyhelminthes</taxon>
        <taxon>Rhabditophora</taxon>
        <taxon>Macrostomorpha</taxon>
        <taxon>Macrostomida</taxon>
        <taxon>Macrostomidae</taxon>
        <taxon>Macrostomum</taxon>
    </lineage>
</organism>
<name>A0A1I8FHV5_9PLAT</name>
<accession>A0A1I8FHV5</accession>
<dbReference type="AlphaFoldDB" id="A0A1I8FHV5"/>
<evidence type="ECO:0000313" key="2">
    <source>
        <dbReference type="WBParaSite" id="maker-unitig_35423-snap-gene-0.1-mRNA-1"/>
    </source>
</evidence>
<sequence length="71" mass="8296">MAPHYCQYIHKRAGTYTDDGQDGAAADQKLCRRCPWKSRCCVRRPEWLVLQRALLCDNQTFCDSTTSWITR</sequence>
<keyword evidence="1" id="KW-1185">Reference proteome</keyword>
<proteinExistence type="predicted"/>
<protein>
    <submittedName>
        <fullName evidence="2">Uncharacterized protein</fullName>
    </submittedName>
</protein>
<dbReference type="WBParaSite" id="maker-unitig_35423-snap-gene-0.1-mRNA-1">
    <property type="protein sequence ID" value="maker-unitig_35423-snap-gene-0.1-mRNA-1"/>
    <property type="gene ID" value="maker-unitig_35423-snap-gene-0.1"/>
</dbReference>